<evidence type="ECO:0000256" key="1">
    <source>
        <dbReference type="SAM" id="Phobius"/>
    </source>
</evidence>
<keyword evidence="1" id="KW-0472">Membrane</keyword>
<keyword evidence="3" id="KW-1185">Reference proteome</keyword>
<name>A0ABV7BTQ4_9PROT</name>
<evidence type="ECO:0000313" key="2">
    <source>
        <dbReference type="EMBL" id="MFC3000306.1"/>
    </source>
</evidence>
<feature type="transmembrane region" description="Helical" evidence="1">
    <location>
        <begin position="99"/>
        <end position="118"/>
    </location>
</feature>
<dbReference type="Proteomes" id="UP001595420">
    <property type="component" value="Unassembled WGS sequence"/>
</dbReference>
<evidence type="ECO:0000313" key="3">
    <source>
        <dbReference type="Proteomes" id="UP001595420"/>
    </source>
</evidence>
<organism evidence="2 3">
    <name type="scientific">Falsiroseomonas tokyonensis</name>
    <dbReference type="NCBI Taxonomy" id="430521"/>
    <lineage>
        <taxon>Bacteria</taxon>
        <taxon>Pseudomonadati</taxon>
        <taxon>Pseudomonadota</taxon>
        <taxon>Alphaproteobacteria</taxon>
        <taxon>Acetobacterales</taxon>
        <taxon>Roseomonadaceae</taxon>
        <taxon>Falsiroseomonas</taxon>
    </lineage>
</organism>
<keyword evidence="1" id="KW-1133">Transmembrane helix</keyword>
<gene>
    <name evidence="2" type="ORF">ACFOD3_10405</name>
</gene>
<proteinExistence type="predicted"/>
<comment type="caution">
    <text evidence="2">The sequence shown here is derived from an EMBL/GenBank/DDBJ whole genome shotgun (WGS) entry which is preliminary data.</text>
</comment>
<accession>A0ABV7BTQ4</accession>
<reference evidence="3" key="1">
    <citation type="journal article" date="2019" name="Int. J. Syst. Evol. Microbiol.">
        <title>The Global Catalogue of Microorganisms (GCM) 10K type strain sequencing project: providing services to taxonomists for standard genome sequencing and annotation.</title>
        <authorList>
            <consortium name="The Broad Institute Genomics Platform"/>
            <consortium name="The Broad Institute Genome Sequencing Center for Infectious Disease"/>
            <person name="Wu L."/>
            <person name="Ma J."/>
        </authorList>
    </citation>
    <scope>NUCLEOTIDE SEQUENCE [LARGE SCALE GENOMIC DNA]</scope>
    <source>
        <strain evidence="3">CGMCC 1.16855</strain>
    </source>
</reference>
<protein>
    <submittedName>
        <fullName evidence="2">Uncharacterized protein</fullName>
    </submittedName>
</protein>
<sequence length="149" mass="16529">MDIQDFRQLLDTHGADPARWPQAMRAAALTLRDRNPQAQAAWREASRLEALLRTRPAETAEDRLRAARVVAASMARIRAEAAAREASLAARLWQEWRWLFARPVGVGLAGVMLAGWFAGQGLLPLPPRGDPVLELLLTEPLALFEEDVS</sequence>
<dbReference type="EMBL" id="JBHRSB010000002">
    <property type="protein sequence ID" value="MFC3000306.1"/>
    <property type="molecule type" value="Genomic_DNA"/>
</dbReference>
<keyword evidence="1" id="KW-0812">Transmembrane</keyword>
<dbReference type="RefSeq" id="WP_216836343.1">
    <property type="nucleotide sequence ID" value="NZ_JAFNJS010000002.1"/>
</dbReference>